<evidence type="ECO:0000256" key="5">
    <source>
        <dbReference type="SAM" id="Phobius"/>
    </source>
</evidence>
<dbReference type="GO" id="GO:0016020">
    <property type="term" value="C:membrane"/>
    <property type="evidence" value="ECO:0007669"/>
    <property type="project" value="UniProtKB-SubCell"/>
</dbReference>
<comment type="caution">
    <text evidence="6">The sequence shown here is derived from an EMBL/GenBank/DDBJ whole genome shotgun (WGS) entry which is preliminary data.</text>
</comment>
<dbReference type="OrthoDB" id="9809628at2"/>
<name>A0A5C6BWJ2_9BACT</name>
<dbReference type="RefSeq" id="WP_146408235.1">
    <property type="nucleotide sequence ID" value="NZ_SJPU01000002.1"/>
</dbReference>
<evidence type="ECO:0000256" key="3">
    <source>
        <dbReference type="ARBA" id="ARBA00022989"/>
    </source>
</evidence>
<feature type="transmembrane region" description="Helical" evidence="5">
    <location>
        <begin position="188"/>
        <end position="209"/>
    </location>
</feature>
<protein>
    <submittedName>
        <fullName evidence="6">Serine/threonine exchanger SteT</fullName>
    </submittedName>
</protein>
<feature type="transmembrane region" description="Helical" evidence="5">
    <location>
        <begin position="41"/>
        <end position="60"/>
    </location>
</feature>
<dbReference type="EMBL" id="SJPU01000002">
    <property type="protein sequence ID" value="TWU16623.1"/>
    <property type="molecule type" value="Genomic_DNA"/>
</dbReference>
<feature type="transmembrane region" description="Helical" evidence="5">
    <location>
        <begin position="279"/>
        <end position="303"/>
    </location>
</feature>
<dbReference type="PANTHER" id="PTHR11785:SF512">
    <property type="entry name" value="SOBREMESA, ISOFORM B"/>
    <property type="match status" value="1"/>
</dbReference>
<feature type="transmembrane region" description="Helical" evidence="5">
    <location>
        <begin position="123"/>
        <end position="139"/>
    </location>
</feature>
<evidence type="ECO:0000313" key="7">
    <source>
        <dbReference type="Proteomes" id="UP000319908"/>
    </source>
</evidence>
<dbReference type="InterPro" id="IPR002293">
    <property type="entry name" value="AA/rel_permease1"/>
</dbReference>
<feature type="transmembrane region" description="Helical" evidence="5">
    <location>
        <begin position="229"/>
        <end position="251"/>
    </location>
</feature>
<feature type="transmembrane region" description="Helical" evidence="5">
    <location>
        <begin position="146"/>
        <end position="168"/>
    </location>
</feature>
<feature type="transmembrane region" description="Helical" evidence="5">
    <location>
        <begin position="346"/>
        <end position="367"/>
    </location>
</feature>
<reference evidence="6 7" key="1">
    <citation type="journal article" date="2020" name="Antonie Van Leeuwenhoek">
        <title>Rhodopirellula heiligendammensis sp. nov., Rhodopirellula pilleata sp. nov., and Rhodopirellula solitaria sp. nov. isolated from natural or artificial marine surfaces in Northern Germany and California, USA, and emended description of the genus Rhodopirellula.</title>
        <authorList>
            <person name="Kallscheuer N."/>
            <person name="Wiegand S."/>
            <person name="Jogler M."/>
            <person name="Boedeker C."/>
            <person name="Peeters S.H."/>
            <person name="Rast P."/>
            <person name="Heuer A."/>
            <person name="Jetten M.S.M."/>
            <person name="Rohde M."/>
            <person name="Jogler C."/>
        </authorList>
    </citation>
    <scope>NUCLEOTIDE SEQUENCE [LARGE SCALE GENOMIC DNA]</scope>
    <source>
        <strain evidence="6 7">Poly21</strain>
    </source>
</reference>
<accession>A0A5C6BWJ2</accession>
<keyword evidence="3 5" id="KW-1133">Transmembrane helix</keyword>
<feature type="transmembrane region" description="Helical" evidence="5">
    <location>
        <begin position="379"/>
        <end position="397"/>
    </location>
</feature>
<proteinExistence type="predicted"/>
<gene>
    <name evidence="6" type="primary">steT</name>
    <name evidence="6" type="ORF">Poly21_38280</name>
</gene>
<evidence type="ECO:0000256" key="1">
    <source>
        <dbReference type="ARBA" id="ARBA00004141"/>
    </source>
</evidence>
<dbReference type="AlphaFoldDB" id="A0A5C6BWJ2"/>
<dbReference type="GO" id="GO:0015179">
    <property type="term" value="F:L-amino acid transmembrane transporter activity"/>
    <property type="evidence" value="ECO:0007669"/>
    <property type="project" value="TreeGrafter"/>
</dbReference>
<evidence type="ECO:0000256" key="2">
    <source>
        <dbReference type="ARBA" id="ARBA00022692"/>
    </source>
</evidence>
<dbReference type="PIRSF" id="PIRSF006060">
    <property type="entry name" value="AA_transporter"/>
    <property type="match status" value="1"/>
</dbReference>
<organism evidence="6 7">
    <name type="scientific">Allorhodopirellula heiligendammensis</name>
    <dbReference type="NCBI Taxonomy" id="2714739"/>
    <lineage>
        <taxon>Bacteria</taxon>
        <taxon>Pseudomonadati</taxon>
        <taxon>Planctomycetota</taxon>
        <taxon>Planctomycetia</taxon>
        <taxon>Pirellulales</taxon>
        <taxon>Pirellulaceae</taxon>
        <taxon>Allorhodopirellula</taxon>
    </lineage>
</organism>
<feature type="transmembrane region" description="Helical" evidence="5">
    <location>
        <begin position="324"/>
        <end position="340"/>
    </location>
</feature>
<comment type="subcellular location">
    <subcellularLocation>
        <location evidence="1">Membrane</location>
        <topology evidence="1">Multi-pass membrane protein</topology>
    </subcellularLocation>
</comment>
<dbReference type="Gene3D" id="1.20.1740.10">
    <property type="entry name" value="Amino acid/polyamine transporter I"/>
    <property type="match status" value="1"/>
</dbReference>
<evidence type="ECO:0000256" key="4">
    <source>
        <dbReference type="ARBA" id="ARBA00023136"/>
    </source>
</evidence>
<keyword evidence="4 5" id="KW-0472">Membrane</keyword>
<dbReference type="Pfam" id="PF13520">
    <property type="entry name" value="AA_permease_2"/>
    <property type="match status" value="1"/>
</dbReference>
<feature type="transmembrane region" description="Helical" evidence="5">
    <location>
        <begin position="403"/>
        <end position="421"/>
    </location>
</feature>
<sequence length="441" mass="46554">MKNFGFWTLTFLVVANMIGAGVFTTSGFALADLGSPGLVMWAWAIGGMIAIAGAFSYAMLVRAMPHSGGEYLFLSRKVHPLAGFIAGWVSLIAGFSGAIAFAATAFESYVMGVWSRPHWLPEGTWAIAAIIAAGAIHGWRPRAGAWVQNLVVVMKLVLLAAVLGYAAFAMDAGDVSPEFVHGDELMTGWTLVSAMAGSLVWISLSYSGFNAAVYVADEVRDARRVVPRALVTGTVVVVVLYVLLNAIFVYIPPAEDIVGQADVAAIAARSLGGAKFETFVRLTIVACLLTSVFSMMMAAPRVYAKMADDGLLPGGLRFQGESPLAATCIQIVLAVCLVLASDLQGLLSYLGLTLSICAACSVCTLLLPSVRTQAIWHPVHWLPLLYIACTLIAAAILTINDPWQIAGTVLTFGLGAIGYGLSTSLKKQNTHAVDDHPVSSP</sequence>
<keyword evidence="2 5" id="KW-0812">Transmembrane</keyword>
<keyword evidence="7" id="KW-1185">Reference proteome</keyword>
<dbReference type="InterPro" id="IPR050598">
    <property type="entry name" value="AminoAcid_Transporter"/>
</dbReference>
<dbReference type="PANTHER" id="PTHR11785">
    <property type="entry name" value="AMINO ACID TRANSPORTER"/>
    <property type="match status" value="1"/>
</dbReference>
<feature type="transmembrane region" description="Helical" evidence="5">
    <location>
        <begin position="81"/>
        <end position="103"/>
    </location>
</feature>
<evidence type="ECO:0000313" key="6">
    <source>
        <dbReference type="EMBL" id="TWU16623.1"/>
    </source>
</evidence>
<dbReference type="Proteomes" id="UP000319908">
    <property type="component" value="Unassembled WGS sequence"/>
</dbReference>